<name>A0A7G9A4R0_9VIRU</name>
<reference evidence="1" key="1">
    <citation type="submission" date="2020-07" db="EMBL/GenBank/DDBJ databases">
        <title>Dissolved microcystin release linked to lysis of a Microcystis spp. bloom in Lake Erie (USA) attributed to a novel cyanophage.</title>
        <authorList>
            <person name="McKindles K.M."/>
            <person name="Manes M.A."/>
            <person name="DeMarco J.R."/>
            <person name="McClure A."/>
            <person name="McKay R.M."/>
            <person name="Davis T.W."/>
            <person name="Bullerjahn G.S."/>
        </authorList>
    </citation>
    <scope>NUCLEOTIDE SEQUENCE</scope>
</reference>
<organism evidence="1">
    <name type="scientific">Bacteriophage sp</name>
    <dbReference type="NCBI Taxonomy" id="38018"/>
    <lineage>
        <taxon>Viruses</taxon>
    </lineage>
</organism>
<dbReference type="EMBL" id="MT840190">
    <property type="protein sequence ID" value="QNL31733.1"/>
    <property type="molecule type" value="Genomic_DNA"/>
</dbReference>
<protein>
    <submittedName>
        <fullName evidence="1">Uncharacterized protein</fullName>
    </submittedName>
</protein>
<sequence>MGVPPSFLGSNTQAGLGSAITLSPSKRYLVIDWEDVDQAINSQSATPDNLEDWIAAINYALVDKSLEDTNPQSGAKITPGRRFLTQINGKGLDNGIFESGVNLVAYQITTTIYAPDPSPERPPASDL</sequence>
<evidence type="ECO:0000313" key="1">
    <source>
        <dbReference type="EMBL" id="QNL31733.1"/>
    </source>
</evidence>
<proteinExistence type="predicted"/>
<accession>A0A7G9A4R0</accession>